<sequence>KTEEGTIIGSGQNHLISSRQWENQDAAFRKMFMKYLSSNSVRPPQQKADGP</sequence>
<accession>A0ABD0QR18</accession>
<dbReference type="EMBL" id="JAMKFB020000007">
    <property type="protein sequence ID" value="KAL0188586.1"/>
    <property type="molecule type" value="Genomic_DNA"/>
</dbReference>
<comment type="caution">
    <text evidence="1">The sequence shown here is derived from an EMBL/GenBank/DDBJ whole genome shotgun (WGS) entry which is preliminary data.</text>
</comment>
<protein>
    <submittedName>
        <fullName evidence="1">Uncharacterized protein</fullName>
    </submittedName>
</protein>
<reference evidence="1 2" key="1">
    <citation type="submission" date="2024-05" db="EMBL/GenBank/DDBJ databases">
        <title>Genome sequencing and assembly of Indian major carp, Cirrhinus mrigala (Hamilton, 1822).</title>
        <authorList>
            <person name="Mohindra V."/>
            <person name="Chowdhury L.M."/>
            <person name="Lal K."/>
            <person name="Jena J.K."/>
        </authorList>
    </citation>
    <scope>NUCLEOTIDE SEQUENCE [LARGE SCALE GENOMIC DNA]</scope>
    <source>
        <strain evidence="1">CM1030</strain>
        <tissue evidence="1">Blood</tissue>
    </source>
</reference>
<keyword evidence="2" id="KW-1185">Reference proteome</keyword>
<feature type="non-terminal residue" evidence="1">
    <location>
        <position position="1"/>
    </location>
</feature>
<gene>
    <name evidence="1" type="ORF">M9458_015685</name>
</gene>
<name>A0ABD0QR18_CIRMR</name>
<dbReference type="Pfam" id="PF21030">
    <property type="entry name" value="WDR93"/>
    <property type="match status" value="1"/>
</dbReference>
<dbReference type="AlphaFoldDB" id="A0ABD0QR18"/>
<organism evidence="1 2">
    <name type="scientific">Cirrhinus mrigala</name>
    <name type="common">Mrigala</name>
    <dbReference type="NCBI Taxonomy" id="683832"/>
    <lineage>
        <taxon>Eukaryota</taxon>
        <taxon>Metazoa</taxon>
        <taxon>Chordata</taxon>
        <taxon>Craniata</taxon>
        <taxon>Vertebrata</taxon>
        <taxon>Euteleostomi</taxon>
        <taxon>Actinopterygii</taxon>
        <taxon>Neopterygii</taxon>
        <taxon>Teleostei</taxon>
        <taxon>Ostariophysi</taxon>
        <taxon>Cypriniformes</taxon>
        <taxon>Cyprinidae</taxon>
        <taxon>Labeoninae</taxon>
        <taxon>Labeonini</taxon>
        <taxon>Cirrhinus</taxon>
    </lineage>
</organism>
<evidence type="ECO:0000313" key="1">
    <source>
        <dbReference type="EMBL" id="KAL0188586.1"/>
    </source>
</evidence>
<evidence type="ECO:0000313" key="2">
    <source>
        <dbReference type="Proteomes" id="UP001529510"/>
    </source>
</evidence>
<feature type="non-terminal residue" evidence="1">
    <location>
        <position position="51"/>
    </location>
</feature>
<dbReference type="InterPro" id="IPR049547">
    <property type="entry name" value="WDR93_beta-prop"/>
</dbReference>
<proteinExistence type="predicted"/>
<dbReference type="Proteomes" id="UP001529510">
    <property type="component" value="Unassembled WGS sequence"/>
</dbReference>